<name>K0INZ2_NITGG</name>
<feature type="transmembrane region" description="Helical" evidence="2">
    <location>
        <begin position="67"/>
        <end position="87"/>
    </location>
</feature>
<feature type="compositionally biased region" description="Acidic residues" evidence="1">
    <location>
        <begin position="38"/>
        <end position="49"/>
    </location>
</feature>
<accession>K0INZ2</accession>
<organism evidence="3 4">
    <name type="scientific">Nitrososphaera gargensis (strain Ga9.2)</name>
    <dbReference type="NCBI Taxonomy" id="1237085"/>
    <lineage>
        <taxon>Archaea</taxon>
        <taxon>Nitrososphaerota</taxon>
        <taxon>Nitrososphaeria</taxon>
        <taxon>Nitrososphaerales</taxon>
        <taxon>Nitrososphaeraceae</taxon>
        <taxon>Nitrososphaera</taxon>
    </lineage>
</organism>
<dbReference type="KEGG" id="nga:Ngar_c33040"/>
<evidence type="ECO:0000256" key="2">
    <source>
        <dbReference type="SAM" id="Phobius"/>
    </source>
</evidence>
<evidence type="ECO:0000256" key="1">
    <source>
        <dbReference type="SAM" id="MobiDB-lite"/>
    </source>
</evidence>
<gene>
    <name evidence="3" type="ordered locus">Ngar_c33040</name>
</gene>
<dbReference type="HOGENOM" id="CLU_2534787_0_0_2"/>
<feature type="transmembrane region" description="Helical" evidence="2">
    <location>
        <begin position="7"/>
        <end position="28"/>
    </location>
</feature>
<evidence type="ECO:0000313" key="3">
    <source>
        <dbReference type="EMBL" id="AFU60219.1"/>
    </source>
</evidence>
<keyword evidence="2" id="KW-0472">Membrane</keyword>
<reference evidence="3 4" key="1">
    <citation type="journal article" date="2012" name="Environ. Microbiol.">
        <title>The genome of the ammonia-oxidizing Candidatus Nitrososphaera gargensis: insights into metabolic versatility and environmental adaptations.</title>
        <authorList>
            <person name="Spang A."/>
            <person name="Poehlein A."/>
            <person name="Offre P."/>
            <person name="Zumbragel S."/>
            <person name="Haider S."/>
            <person name="Rychlik N."/>
            <person name="Nowka B."/>
            <person name="Schmeisser C."/>
            <person name="Lebedeva E.V."/>
            <person name="Rattei T."/>
            <person name="Bohm C."/>
            <person name="Schmid M."/>
            <person name="Galushko A."/>
            <person name="Hatzenpichler R."/>
            <person name="Weinmaier T."/>
            <person name="Daniel R."/>
            <person name="Schleper C."/>
            <person name="Spieck E."/>
            <person name="Streit W."/>
            <person name="Wagner M."/>
        </authorList>
    </citation>
    <scope>NUCLEOTIDE SEQUENCE [LARGE SCALE GENOMIC DNA]</scope>
    <source>
        <strain evidence="4">Ga9.2</strain>
    </source>
</reference>
<dbReference type="RefSeq" id="WP_015020752.1">
    <property type="nucleotide sequence ID" value="NC_018719.1"/>
</dbReference>
<keyword evidence="4" id="KW-1185">Reference proteome</keyword>
<keyword evidence="2" id="KW-0812">Transmembrane</keyword>
<dbReference type="BioCyc" id="CNIT1237085:G1324-3304-MONOMER"/>
<feature type="region of interest" description="Disordered" evidence="1">
    <location>
        <begin position="37"/>
        <end position="56"/>
    </location>
</feature>
<dbReference type="GeneID" id="13797114"/>
<proteinExistence type="predicted"/>
<protein>
    <submittedName>
        <fullName evidence="3">Uncharacterized protein</fullName>
    </submittedName>
</protein>
<dbReference type="EMBL" id="CP002408">
    <property type="protein sequence ID" value="AFU60219.1"/>
    <property type="molecule type" value="Genomic_DNA"/>
</dbReference>
<evidence type="ECO:0000313" key="4">
    <source>
        <dbReference type="Proteomes" id="UP000008037"/>
    </source>
</evidence>
<dbReference type="Proteomes" id="UP000008037">
    <property type="component" value="Chromosome"/>
</dbReference>
<dbReference type="AlphaFoldDB" id="K0INZ2"/>
<dbReference type="InParanoid" id="K0INZ2"/>
<keyword evidence="2" id="KW-1133">Transmembrane helix</keyword>
<sequence>MRKAAIALIVLVAGIIVNILVVTGIFMIPCVPATVDMKEEEEKEEEEEGPQPAFGNLTTCNEVRSPGFIILGVADVFAAVLIVSELVKQR</sequence>